<dbReference type="KEGG" id="azq:G3580_02970"/>
<keyword evidence="1" id="KW-0175">Coiled coil</keyword>
<dbReference type="GO" id="GO:0030288">
    <property type="term" value="C:outer membrane-bounded periplasmic space"/>
    <property type="evidence" value="ECO:0007669"/>
    <property type="project" value="UniProtKB-UniRule"/>
</dbReference>
<comment type="subcellular location">
    <subcellularLocation>
        <location evidence="1">Periplasm</location>
    </subcellularLocation>
</comment>
<dbReference type="SUPFAM" id="SSF48452">
    <property type="entry name" value="TPR-like"/>
    <property type="match status" value="1"/>
</dbReference>
<comment type="similarity">
    <text evidence="1">Belongs to the CpoB family.</text>
</comment>
<dbReference type="RefSeq" id="WP_173763848.1">
    <property type="nucleotide sequence ID" value="NZ_CP048836.1"/>
</dbReference>
<feature type="chain" id="PRO_5025738591" description="Cell division coordinator CpoB" evidence="1">
    <location>
        <begin position="22"/>
        <end position="237"/>
    </location>
</feature>
<dbReference type="Pfam" id="PF13432">
    <property type="entry name" value="TPR_16"/>
    <property type="match status" value="1"/>
</dbReference>
<dbReference type="Pfam" id="PF16331">
    <property type="entry name" value="TolA_bind_tri"/>
    <property type="match status" value="1"/>
</dbReference>
<keyword evidence="4" id="KW-1185">Reference proteome</keyword>
<evidence type="ECO:0000259" key="2">
    <source>
        <dbReference type="Pfam" id="PF16331"/>
    </source>
</evidence>
<protein>
    <recommendedName>
        <fullName evidence="1">Cell division coordinator CpoB</fullName>
    </recommendedName>
</protein>
<dbReference type="HAMAP" id="MF_02066">
    <property type="entry name" value="CpoB"/>
    <property type="match status" value="1"/>
</dbReference>
<dbReference type="Pfam" id="PF13174">
    <property type="entry name" value="TPR_6"/>
    <property type="match status" value="1"/>
</dbReference>
<keyword evidence="1" id="KW-0132">Cell division</keyword>
<feature type="coiled-coil region" evidence="1">
    <location>
        <begin position="30"/>
        <end position="74"/>
    </location>
</feature>
<dbReference type="Gene3D" id="1.25.40.10">
    <property type="entry name" value="Tetratricopeptide repeat domain"/>
    <property type="match status" value="1"/>
</dbReference>
<dbReference type="GO" id="GO:0070206">
    <property type="term" value="P:protein trimerization"/>
    <property type="evidence" value="ECO:0007669"/>
    <property type="project" value="InterPro"/>
</dbReference>
<accession>A0A6C1B2W1</accession>
<comment type="function">
    <text evidence="1">Mediates coordination of peptidoglycan synthesis and outer membrane constriction during cell division.</text>
</comment>
<sequence length="237" mass="25833" precursor="true">MARTRQWIAVLALAASLPAHAGLFDDTEARKELMRMREDYNARLQALEASSRAQLDLANQIEALKAEVARLRGDVELLGHTMESVQKRQKDFYVDLDERLRRLETGAGPAGPVDPAAESADYESALNLLKGGKYGDAAAAFDAFVAKYPSSSFLPSAHFWAGSAALQAKDINRASEHFNAVVNQWPDDPRAPDALLGVANCQRALGERKLEQKTLQGVIERYPDSAAAKSAKQRLGG</sequence>
<name>A0A6C1B2W1_9RHOO</name>
<keyword evidence="1" id="KW-0131">Cell cycle</keyword>
<reference evidence="3 4" key="1">
    <citation type="submission" date="2020-02" db="EMBL/GenBank/DDBJ databases">
        <title>Nitrogenibacter mangrovi gen. nov., sp. nov. isolated from mangrove sediment, a denitrifying betaproteobacterium.</title>
        <authorList>
            <person name="Liao H."/>
            <person name="Tian Y."/>
        </authorList>
    </citation>
    <scope>NUCLEOTIDE SEQUENCE [LARGE SCALE GENOMIC DNA]</scope>
    <source>
        <strain evidence="3 4">M9-3-2</strain>
    </source>
</reference>
<dbReference type="InterPro" id="IPR014162">
    <property type="entry name" value="CpoB_C"/>
</dbReference>
<dbReference type="AlphaFoldDB" id="A0A6C1B2W1"/>
<keyword evidence="1" id="KW-0732">Signal</keyword>
<dbReference type="GO" id="GO:0043093">
    <property type="term" value="P:FtsZ-dependent cytokinesis"/>
    <property type="evidence" value="ECO:0007669"/>
    <property type="project" value="UniProtKB-UniRule"/>
</dbReference>
<dbReference type="InterPro" id="IPR032519">
    <property type="entry name" value="YbgF_tri"/>
</dbReference>
<evidence type="ECO:0000313" key="3">
    <source>
        <dbReference type="EMBL" id="QID16680.1"/>
    </source>
</evidence>
<dbReference type="EMBL" id="CP048836">
    <property type="protein sequence ID" value="QID16680.1"/>
    <property type="molecule type" value="Genomic_DNA"/>
</dbReference>
<dbReference type="NCBIfam" id="TIGR02795">
    <property type="entry name" value="tol_pal_ybgF"/>
    <property type="match status" value="1"/>
</dbReference>
<evidence type="ECO:0000313" key="4">
    <source>
        <dbReference type="Proteomes" id="UP000501991"/>
    </source>
</evidence>
<organism evidence="3 4">
    <name type="scientific">Nitrogeniibacter mangrovi</name>
    <dbReference type="NCBI Taxonomy" id="2016596"/>
    <lineage>
        <taxon>Bacteria</taxon>
        <taxon>Pseudomonadati</taxon>
        <taxon>Pseudomonadota</taxon>
        <taxon>Betaproteobacteria</taxon>
        <taxon>Rhodocyclales</taxon>
        <taxon>Zoogloeaceae</taxon>
        <taxon>Nitrogeniibacter</taxon>
    </lineage>
</organism>
<dbReference type="InterPro" id="IPR011990">
    <property type="entry name" value="TPR-like_helical_dom_sf"/>
</dbReference>
<dbReference type="Proteomes" id="UP000501991">
    <property type="component" value="Chromosome"/>
</dbReference>
<gene>
    <name evidence="3" type="primary">ybgF</name>
    <name evidence="1" type="synonym">cpoB</name>
    <name evidence="3" type="ORF">G3580_02970</name>
</gene>
<dbReference type="InterPro" id="IPR019734">
    <property type="entry name" value="TPR_rpt"/>
</dbReference>
<evidence type="ECO:0000256" key="1">
    <source>
        <dbReference type="HAMAP-Rule" id="MF_02066"/>
    </source>
</evidence>
<feature type="signal peptide" evidence="1">
    <location>
        <begin position="1"/>
        <end position="21"/>
    </location>
</feature>
<proteinExistence type="inferred from homology"/>
<dbReference type="Gene3D" id="1.20.5.110">
    <property type="match status" value="1"/>
</dbReference>
<dbReference type="InterPro" id="IPR034706">
    <property type="entry name" value="CpoB"/>
</dbReference>
<feature type="domain" description="YbgF trimerisation" evidence="2">
    <location>
        <begin position="41"/>
        <end position="108"/>
    </location>
</feature>
<keyword evidence="1" id="KW-0574">Periplasm</keyword>